<dbReference type="Proteomes" id="UP000001025">
    <property type="component" value="Chromosome"/>
</dbReference>
<name>Q7UQL4_RHOBA</name>
<feature type="region of interest" description="Disordered" evidence="1">
    <location>
        <begin position="1"/>
        <end position="26"/>
    </location>
</feature>
<organism evidence="2 3">
    <name type="scientific">Rhodopirellula baltica (strain DSM 10527 / NCIMB 13988 / SH1)</name>
    <dbReference type="NCBI Taxonomy" id="243090"/>
    <lineage>
        <taxon>Bacteria</taxon>
        <taxon>Pseudomonadati</taxon>
        <taxon>Planctomycetota</taxon>
        <taxon>Planctomycetia</taxon>
        <taxon>Pirellulales</taxon>
        <taxon>Pirellulaceae</taxon>
        <taxon>Rhodopirellula</taxon>
    </lineage>
</organism>
<dbReference type="EMBL" id="BX294143">
    <property type="protein sequence ID" value="CAD74687.1"/>
    <property type="molecule type" value="Genomic_DNA"/>
</dbReference>
<protein>
    <submittedName>
        <fullName evidence="2">Uncharacterized protein</fullName>
    </submittedName>
</protein>
<dbReference type="STRING" id="243090.RB6245"/>
<dbReference type="KEGG" id="rba:RB6245"/>
<dbReference type="HOGENOM" id="CLU_2207977_0_0_0"/>
<evidence type="ECO:0000313" key="2">
    <source>
        <dbReference type="EMBL" id="CAD74687.1"/>
    </source>
</evidence>
<dbReference type="AlphaFoldDB" id="Q7UQL4"/>
<dbReference type="InParanoid" id="Q7UQL4"/>
<gene>
    <name evidence="2" type="ordered locus">RB6245</name>
</gene>
<evidence type="ECO:0000313" key="3">
    <source>
        <dbReference type="Proteomes" id="UP000001025"/>
    </source>
</evidence>
<evidence type="ECO:0000256" key="1">
    <source>
        <dbReference type="SAM" id="MobiDB-lite"/>
    </source>
</evidence>
<keyword evidence="3" id="KW-1185">Reference proteome</keyword>
<proteinExistence type="predicted"/>
<accession>Q7UQL4</accession>
<dbReference type="EnsemblBacteria" id="CAD74687">
    <property type="protein sequence ID" value="CAD74687"/>
    <property type="gene ID" value="RB6245"/>
</dbReference>
<sequence length="107" mass="12415">MIPSDGGTVFSPIPPDFRTRPRTRLPNGEDKAWSLVIPKLPFSMDSRPKPCNRFSNRPASNRPPAGVRVAFRIWAWTFRIRQNLFRHQAFHPRNLLPITPMQPSRLE</sequence>
<reference evidence="2 3" key="1">
    <citation type="journal article" date="2003" name="Proc. Natl. Acad. Sci. U.S.A.">
        <title>Complete genome sequence of the marine planctomycete Pirellula sp. strain 1.</title>
        <authorList>
            <person name="Gloeckner F.O."/>
            <person name="Kube M."/>
            <person name="Bauer M."/>
            <person name="Teeling H."/>
            <person name="Lombardot T."/>
            <person name="Ludwig W."/>
            <person name="Gade D."/>
            <person name="Beck A."/>
            <person name="Borzym K."/>
            <person name="Heitmann K."/>
            <person name="Rabus R."/>
            <person name="Schlesner H."/>
            <person name="Amann R."/>
            <person name="Reinhardt R."/>
        </authorList>
    </citation>
    <scope>NUCLEOTIDE SEQUENCE [LARGE SCALE GENOMIC DNA]</scope>
    <source>
        <strain evidence="3">DSM 10527 / NCIMB 13988 / SH1</strain>
    </source>
</reference>